<evidence type="ECO:0000256" key="6">
    <source>
        <dbReference type="SAM" id="MobiDB-lite"/>
    </source>
</evidence>
<proteinExistence type="inferred from homology"/>
<sequence>MADDEAKKAKQAEIDRKRAEVRKRMEEASKAKKAKKGFMTPERKKKLRLLLRKKAAEELKKEQERKAAERRRIIEERCGKPKNTDDANEAMLKTIIQEYYDRMYVCEGQKWDLEHEVRKRDYEIADLNSQVNDLRGKFVKPTLKKVSKYENKFAKLQKKAAEFNFRNQLKVVKKKEFTLEEEDKEKKPDWSKGKPGDQKEPETPATPAPAAPAKA</sequence>
<dbReference type="GO" id="GO:0006936">
    <property type="term" value="P:muscle contraction"/>
    <property type="evidence" value="ECO:0007669"/>
    <property type="project" value="TreeGrafter"/>
</dbReference>
<evidence type="ECO:0000256" key="2">
    <source>
        <dbReference type="ARBA" id="ARBA00022481"/>
    </source>
</evidence>
<dbReference type="GO" id="GO:0005861">
    <property type="term" value="C:troponin complex"/>
    <property type="evidence" value="ECO:0007669"/>
    <property type="project" value="InterPro"/>
</dbReference>
<evidence type="ECO:0000256" key="1">
    <source>
        <dbReference type="ARBA" id="ARBA00009930"/>
    </source>
</evidence>
<protein>
    <recommendedName>
        <fullName evidence="5">Troponin I</fullName>
    </recommendedName>
</protein>
<feature type="non-terminal residue" evidence="7">
    <location>
        <position position="215"/>
    </location>
</feature>
<dbReference type="Proteomes" id="UP000838878">
    <property type="component" value="Chromosome 2"/>
</dbReference>
<name>A0A8J9YBB5_9NEOP</name>
<keyword evidence="4" id="KW-0009">Actin-binding</keyword>
<evidence type="ECO:0000256" key="4">
    <source>
        <dbReference type="ARBA" id="ARBA00023203"/>
    </source>
</evidence>
<dbReference type="FunFam" id="1.20.5.350:FF:000004">
    <property type="entry name" value="WupA, isoform I"/>
    <property type="match status" value="1"/>
</dbReference>
<feature type="compositionally biased region" description="Basic and acidic residues" evidence="6">
    <location>
        <begin position="1"/>
        <end position="30"/>
    </location>
</feature>
<feature type="compositionally biased region" description="Pro residues" evidence="6">
    <location>
        <begin position="204"/>
        <end position="215"/>
    </location>
</feature>
<keyword evidence="3" id="KW-0007">Acetylation</keyword>
<dbReference type="Gene3D" id="1.20.5.350">
    <property type="match status" value="1"/>
</dbReference>
<dbReference type="SUPFAM" id="SSF90250">
    <property type="entry name" value="Troponin coil-coiled subunits"/>
    <property type="match status" value="1"/>
</dbReference>
<accession>A0A8J9YBB5</accession>
<organism evidence="7 8">
    <name type="scientific">Brenthis ino</name>
    <name type="common">lesser marbled fritillary</name>
    <dbReference type="NCBI Taxonomy" id="405034"/>
    <lineage>
        <taxon>Eukaryota</taxon>
        <taxon>Metazoa</taxon>
        <taxon>Ecdysozoa</taxon>
        <taxon>Arthropoda</taxon>
        <taxon>Hexapoda</taxon>
        <taxon>Insecta</taxon>
        <taxon>Pterygota</taxon>
        <taxon>Neoptera</taxon>
        <taxon>Endopterygota</taxon>
        <taxon>Lepidoptera</taxon>
        <taxon>Glossata</taxon>
        <taxon>Ditrysia</taxon>
        <taxon>Papilionoidea</taxon>
        <taxon>Nymphalidae</taxon>
        <taxon>Heliconiinae</taxon>
        <taxon>Argynnini</taxon>
        <taxon>Brenthis</taxon>
    </lineage>
</organism>
<evidence type="ECO:0000313" key="8">
    <source>
        <dbReference type="Proteomes" id="UP000838878"/>
    </source>
</evidence>
<dbReference type="AlphaFoldDB" id="A0A8J9YBB5"/>
<reference evidence="7" key="1">
    <citation type="submission" date="2021-12" db="EMBL/GenBank/DDBJ databases">
        <authorList>
            <person name="Martin H S."/>
        </authorList>
    </citation>
    <scope>NUCLEOTIDE SEQUENCE</scope>
</reference>
<feature type="region of interest" description="Disordered" evidence="6">
    <location>
        <begin position="176"/>
        <end position="215"/>
    </location>
</feature>
<dbReference type="GO" id="GO:0003779">
    <property type="term" value="F:actin binding"/>
    <property type="evidence" value="ECO:0007669"/>
    <property type="project" value="UniProtKB-KW"/>
</dbReference>
<dbReference type="OrthoDB" id="371899at2759"/>
<keyword evidence="2" id="KW-0488">Methylation</keyword>
<dbReference type="PANTHER" id="PTHR13738">
    <property type="entry name" value="TROPONIN I"/>
    <property type="match status" value="1"/>
</dbReference>
<comment type="similarity">
    <text evidence="1">Belongs to the troponin I family.</text>
</comment>
<evidence type="ECO:0000256" key="3">
    <source>
        <dbReference type="ARBA" id="ARBA00022990"/>
    </source>
</evidence>
<feature type="compositionally biased region" description="Basic and acidic residues" evidence="6">
    <location>
        <begin position="176"/>
        <end position="202"/>
    </location>
</feature>
<dbReference type="InterPro" id="IPR050875">
    <property type="entry name" value="Troponin_I"/>
</dbReference>
<dbReference type="InterPro" id="IPR038077">
    <property type="entry name" value="Troponin_sf"/>
</dbReference>
<evidence type="ECO:0000313" key="7">
    <source>
        <dbReference type="EMBL" id="CAH0721496.1"/>
    </source>
</evidence>
<gene>
    <name evidence="7" type="ORF">BINO364_LOCUS7591</name>
</gene>
<evidence type="ECO:0000256" key="5">
    <source>
        <dbReference type="ARBA" id="ARBA00074692"/>
    </source>
</evidence>
<dbReference type="Pfam" id="PF00992">
    <property type="entry name" value="Troponin"/>
    <property type="match status" value="1"/>
</dbReference>
<dbReference type="EMBL" id="OV170222">
    <property type="protein sequence ID" value="CAH0721496.1"/>
    <property type="molecule type" value="Genomic_DNA"/>
</dbReference>
<dbReference type="PANTHER" id="PTHR13738:SF1">
    <property type="entry name" value="TROPONIN I"/>
    <property type="match status" value="1"/>
</dbReference>
<dbReference type="InterPro" id="IPR001978">
    <property type="entry name" value="Troponin"/>
</dbReference>
<keyword evidence="8" id="KW-1185">Reference proteome</keyword>
<feature type="region of interest" description="Disordered" evidence="6">
    <location>
        <begin position="1"/>
        <end position="39"/>
    </location>
</feature>